<keyword evidence="2" id="KW-1185">Reference proteome</keyword>
<protein>
    <submittedName>
        <fullName evidence="1">Uncharacterized protein</fullName>
    </submittedName>
</protein>
<dbReference type="Ensembl" id="ENSANIT00000002881.1">
    <property type="protein sequence ID" value="ENSANIP00000002789.1"/>
    <property type="gene ID" value="ENSANIG00000001920.1"/>
</dbReference>
<dbReference type="Proteomes" id="UP000694541">
    <property type="component" value="Unplaced"/>
</dbReference>
<evidence type="ECO:0000313" key="1">
    <source>
        <dbReference type="Ensembl" id="ENSANIP00000002789.1"/>
    </source>
</evidence>
<sequence>QHTGAPVLKGGLLQCYQLQARVYGGLALRPRQGPGLLNAAPRLPDLRRLPVRHRLLCAAATGRGRQRGGRNKREKPCFSCSPFASVYRKGCPALQGEQRKGVVRGKPSKRCQQQGAATTVYCATAAELEGLGGMYFNNCCRCLPSQEAQGEATAAALWELSERLIQERIGRQSK</sequence>
<evidence type="ECO:0000313" key="2">
    <source>
        <dbReference type="Proteomes" id="UP000694541"/>
    </source>
</evidence>
<name>A0A8B9M2S1_9AVES</name>
<dbReference type="Gene3D" id="3.40.50.720">
    <property type="entry name" value="NAD(P)-binding Rossmann-like Domain"/>
    <property type="match status" value="1"/>
</dbReference>
<proteinExistence type="predicted"/>
<accession>A0A8B9M2S1</accession>
<reference evidence="1" key="2">
    <citation type="submission" date="2025-09" db="UniProtKB">
        <authorList>
            <consortium name="Ensembl"/>
        </authorList>
    </citation>
    <scope>IDENTIFICATION</scope>
</reference>
<organism evidence="1 2">
    <name type="scientific">Accipiter nisus</name>
    <name type="common">Eurasian sparrowhawk</name>
    <dbReference type="NCBI Taxonomy" id="211598"/>
    <lineage>
        <taxon>Eukaryota</taxon>
        <taxon>Metazoa</taxon>
        <taxon>Chordata</taxon>
        <taxon>Craniata</taxon>
        <taxon>Vertebrata</taxon>
        <taxon>Euteleostomi</taxon>
        <taxon>Archelosauria</taxon>
        <taxon>Archosauria</taxon>
        <taxon>Dinosauria</taxon>
        <taxon>Saurischia</taxon>
        <taxon>Theropoda</taxon>
        <taxon>Coelurosauria</taxon>
        <taxon>Aves</taxon>
        <taxon>Neognathae</taxon>
        <taxon>Neoaves</taxon>
        <taxon>Telluraves</taxon>
        <taxon>Accipitrimorphae</taxon>
        <taxon>Accipitriformes</taxon>
        <taxon>Accipitridae</taxon>
        <taxon>Accipitrinae</taxon>
        <taxon>Accipiter</taxon>
    </lineage>
</organism>
<reference evidence="1" key="1">
    <citation type="submission" date="2025-08" db="UniProtKB">
        <authorList>
            <consortium name="Ensembl"/>
        </authorList>
    </citation>
    <scope>IDENTIFICATION</scope>
</reference>
<dbReference type="AlphaFoldDB" id="A0A8B9M2S1"/>